<sequence length="770" mass="84264">MKRGGIALWLLAATSIVHQVKGQAQAKDLLRALQGGIHVSLQQYQGDSLMHQWTFDGNTLTNTQGRWQLEWQQSAIPGSTAGQEITLTCKLLEGTAPSTAVAVDFGFGHWQRENYVMVPAIVYNGNRYRAIGNGYNPDYPKDMYYNPAVPITISNNPRLSVSAAGPSGLELSTTNTSVPAMSFYAPAAKKGWMVLTEQATRYGNSGLNIRENDSRDSCTFTITAPAMRKMAAGFGDFHPSGDQAPDWHAGNEVTIRFRVYTFSASGIPDLLKQFMTLRKSLAGPNHPRNLVPMSKLAALGTDICRNNFVETKAGSYYLPENSRNFQLGWVSGMINTFPMLALNDEKERARVARELDFITFRMQGKSGFFYGFISEAGALGTEKGSSDFPALQAMVRKNGDVLFWLMKHLLLLKAQGHAQTIHPEWEAAAQKLAAAFVQNWQRYGEFGQYIVPETGEISVFNSSAGAIVPAGLALAADYFHRPEWLRTAEAATTFYYQRDIVTRGFTSGACGDISQDADSETAFGFLESLMALYQYTKQPVWLERAKVQAALCASWTMAYDPVFPPGSEIGKLQCHMAGAVWASSQNKHAAPGICTSSADYLFKLYRATGDERYAALIRDIQHAHTEAVNMPGHITTNYLIGSSMERIQLSDAEGKGSIGNFIHTRNSWTETNGILMAMELPGIYVQPGEGKLFVFDHITATPIGEDKGVVTLRLSNTTAYDAAVAVMAESTEAAKKPLGYTAFLHWPKVAVAAGATVNIKVAKNGEVTVL</sequence>
<proteinExistence type="predicted"/>
<dbReference type="RefSeq" id="WP_145674588.1">
    <property type="nucleotide sequence ID" value="NZ_VIWO01000013.1"/>
</dbReference>
<dbReference type="Proteomes" id="UP000320811">
    <property type="component" value="Unassembled WGS sequence"/>
</dbReference>
<dbReference type="EMBL" id="VIWO01000013">
    <property type="protein sequence ID" value="TWF32807.1"/>
    <property type="molecule type" value="Genomic_DNA"/>
</dbReference>
<dbReference type="AlphaFoldDB" id="A0A561P3Y1"/>
<dbReference type="SUPFAM" id="SSF48208">
    <property type="entry name" value="Six-hairpin glycosidases"/>
    <property type="match status" value="1"/>
</dbReference>
<name>A0A561P3Y1_9BACT</name>
<comment type="caution">
    <text evidence="1">The sequence shown here is derived from an EMBL/GenBank/DDBJ whole genome shotgun (WGS) entry which is preliminary data.</text>
</comment>
<dbReference type="OrthoDB" id="1381994at2"/>
<protein>
    <submittedName>
        <fullName evidence="1">Uncharacterized protein</fullName>
    </submittedName>
</protein>
<evidence type="ECO:0000313" key="1">
    <source>
        <dbReference type="EMBL" id="TWF32807.1"/>
    </source>
</evidence>
<keyword evidence="2" id="KW-1185">Reference proteome</keyword>
<reference evidence="1 2" key="1">
    <citation type="submission" date="2019-06" db="EMBL/GenBank/DDBJ databases">
        <title>Sorghum-associated microbial communities from plants grown in Nebraska, USA.</title>
        <authorList>
            <person name="Schachtman D."/>
        </authorList>
    </citation>
    <scope>NUCLEOTIDE SEQUENCE [LARGE SCALE GENOMIC DNA]</scope>
    <source>
        <strain evidence="1 2">1209</strain>
    </source>
</reference>
<gene>
    <name evidence="1" type="ORF">FHW36_11361</name>
</gene>
<evidence type="ECO:0000313" key="2">
    <source>
        <dbReference type="Proteomes" id="UP000320811"/>
    </source>
</evidence>
<organism evidence="1 2">
    <name type="scientific">Chitinophaga polysaccharea</name>
    <dbReference type="NCBI Taxonomy" id="1293035"/>
    <lineage>
        <taxon>Bacteria</taxon>
        <taxon>Pseudomonadati</taxon>
        <taxon>Bacteroidota</taxon>
        <taxon>Chitinophagia</taxon>
        <taxon>Chitinophagales</taxon>
        <taxon>Chitinophagaceae</taxon>
        <taxon>Chitinophaga</taxon>
    </lineage>
</organism>
<dbReference type="GO" id="GO:0005975">
    <property type="term" value="P:carbohydrate metabolic process"/>
    <property type="evidence" value="ECO:0007669"/>
    <property type="project" value="InterPro"/>
</dbReference>
<accession>A0A561P3Y1</accession>
<dbReference type="InterPro" id="IPR008928">
    <property type="entry name" value="6-hairpin_glycosidase_sf"/>
</dbReference>